<accession>T1EJN9</accession>
<sequence length="50" mass="5934">LNKTELEKDLGIYKSNDLKWKEHVYYAIGKANKNLSMIKKSFQFLEKKSL</sequence>
<protein>
    <submittedName>
        <fullName evidence="1 2">Uncharacterized protein</fullName>
    </submittedName>
</protein>
<dbReference type="Proteomes" id="UP000015101">
    <property type="component" value="Unassembled WGS sequence"/>
</dbReference>
<dbReference type="EMBL" id="AMQM01007893">
    <property type="status" value="NOT_ANNOTATED_CDS"/>
    <property type="molecule type" value="Genomic_DNA"/>
</dbReference>
<dbReference type="InParanoid" id="T1EJN9"/>
<proteinExistence type="predicted"/>
<gene>
    <name evidence="2" type="primary">20196789</name>
    <name evidence="1" type="ORF">HELRODRAFT_145922</name>
</gene>
<reference evidence="1 3" key="2">
    <citation type="journal article" date="2013" name="Nature">
        <title>Insights into bilaterian evolution from three spiralian genomes.</title>
        <authorList>
            <person name="Simakov O."/>
            <person name="Marletaz F."/>
            <person name="Cho S.J."/>
            <person name="Edsinger-Gonzales E."/>
            <person name="Havlak P."/>
            <person name="Hellsten U."/>
            <person name="Kuo D.H."/>
            <person name="Larsson T."/>
            <person name="Lv J."/>
            <person name="Arendt D."/>
            <person name="Savage R."/>
            <person name="Osoegawa K."/>
            <person name="de Jong P."/>
            <person name="Grimwood J."/>
            <person name="Chapman J.A."/>
            <person name="Shapiro H."/>
            <person name="Aerts A."/>
            <person name="Otillar R.P."/>
            <person name="Terry A.Y."/>
            <person name="Boore J.L."/>
            <person name="Grigoriev I.V."/>
            <person name="Lindberg D.R."/>
            <person name="Seaver E.C."/>
            <person name="Weisblat D.A."/>
            <person name="Putnam N.H."/>
            <person name="Rokhsar D.S."/>
        </authorList>
    </citation>
    <scope>NUCLEOTIDE SEQUENCE</scope>
</reference>
<evidence type="ECO:0000313" key="3">
    <source>
        <dbReference type="Proteomes" id="UP000015101"/>
    </source>
</evidence>
<dbReference type="RefSeq" id="XP_009029981.1">
    <property type="nucleotide sequence ID" value="XM_009031733.1"/>
</dbReference>
<dbReference type="EMBL" id="KB097687">
    <property type="protein sequence ID" value="ESN91905.1"/>
    <property type="molecule type" value="Genomic_DNA"/>
</dbReference>
<dbReference type="KEGG" id="hro:HELRODRAFT_145922"/>
<dbReference type="EnsemblMetazoa" id="HelroT145922">
    <property type="protein sequence ID" value="HelroP145922"/>
    <property type="gene ID" value="HelroG145922"/>
</dbReference>
<organism evidence="2 3">
    <name type="scientific">Helobdella robusta</name>
    <name type="common">Californian leech</name>
    <dbReference type="NCBI Taxonomy" id="6412"/>
    <lineage>
        <taxon>Eukaryota</taxon>
        <taxon>Metazoa</taxon>
        <taxon>Spiralia</taxon>
        <taxon>Lophotrochozoa</taxon>
        <taxon>Annelida</taxon>
        <taxon>Clitellata</taxon>
        <taxon>Hirudinea</taxon>
        <taxon>Rhynchobdellida</taxon>
        <taxon>Glossiphoniidae</taxon>
        <taxon>Helobdella</taxon>
    </lineage>
</organism>
<evidence type="ECO:0000313" key="2">
    <source>
        <dbReference type="EnsemblMetazoa" id="HelroP145922"/>
    </source>
</evidence>
<keyword evidence="3" id="KW-1185">Reference proteome</keyword>
<dbReference type="OrthoDB" id="6144714at2759"/>
<dbReference type="HOGENOM" id="CLU_3130176_0_0_1"/>
<reference evidence="2" key="3">
    <citation type="submission" date="2015-06" db="UniProtKB">
        <authorList>
            <consortium name="EnsemblMetazoa"/>
        </authorList>
    </citation>
    <scope>IDENTIFICATION</scope>
</reference>
<dbReference type="AlphaFoldDB" id="T1EJN9"/>
<reference evidence="3" key="1">
    <citation type="submission" date="2012-12" db="EMBL/GenBank/DDBJ databases">
        <authorList>
            <person name="Hellsten U."/>
            <person name="Grimwood J."/>
            <person name="Chapman J.A."/>
            <person name="Shapiro H."/>
            <person name="Aerts A."/>
            <person name="Otillar R.P."/>
            <person name="Terry A.Y."/>
            <person name="Boore J.L."/>
            <person name="Simakov O."/>
            <person name="Marletaz F."/>
            <person name="Cho S.-J."/>
            <person name="Edsinger-Gonzales E."/>
            <person name="Havlak P."/>
            <person name="Kuo D.-H."/>
            <person name="Larsson T."/>
            <person name="Lv J."/>
            <person name="Arendt D."/>
            <person name="Savage R."/>
            <person name="Osoegawa K."/>
            <person name="de Jong P."/>
            <person name="Lindberg D.R."/>
            <person name="Seaver E.C."/>
            <person name="Weisblat D.A."/>
            <person name="Putnam N.H."/>
            <person name="Grigoriev I.V."/>
            <person name="Rokhsar D.S."/>
        </authorList>
    </citation>
    <scope>NUCLEOTIDE SEQUENCE</scope>
</reference>
<name>T1EJN9_HELRO</name>
<dbReference type="GeneID" id="20196789"/>
<dbReference type="CTD" id="20196789"/>
<evidence type="ECO:0000313" key="1">
    <source>
        <dbReference type="EMBL" id="ESN91905.1"/>
    </source>
</evidence>